<dbReference type="GeneID" id="15804528"/>
<dbReference type="eggNOG" id="ENOG502QWWE">
    <property type="taxonomic scope" value="Eukaryota"/>
</dbReference>
<feature type="region of interest" description="Disordered" evidence="1">
    <location>
        <begin position="1"/>
        <end position="27"/>
    </location>
</feature>
<dbReference type="KEGG" id="beq:BEWA_014520"/>
<evidence type="ECO:0000256" key="1">
    <source>
        <dbReference type="SAM" id="MobiDB-lite"/>
    </source>
</evidence>
<dbReference type="OrthoDB" id="364788at2759"/>
<dbReference type="AlphaFoldDB" id="L1LCK7"/>
<protein>
    <submittedName>
        <fullName evidence="2">Uncharacterized protein</fullName>
    </submittedName>
</protein>
<gene>
    <name evidence="2" type="ORF">BEWA_014520</name>
</gene>
<accession>L1LCK7</accession>
<keyword evidence="3" id="KW-1185">Reference proteome</keyword>
<sequence length="106" mass="11668">MPIDDVKGSGGPNEPRGDEHRDDDNNEQTFTETFLESITAFGNAVRGLCVETGKSLRGCAYPVKERFFKAYDTVTNNFDSKGTRNMQSVSHITRFGNKSPVSSEAS</sequence>
<dbReference type="Proteomes" id="UP000031512">
    <property type="component" value="Unassembled WGS sequence"/>
</dbReference>
<name>L1LCK7_THEEQ</name>
<proteinExistence type="predicted"/>
<organism evidence="2 3">
    <name type="scientific">Theileria equi strain WA</name>
    <dbReference type="NCBI Taxonomy" id="1537102"/>
    <lineage>
        <taxon>Eukaryota</taxon>
        <taxon>Sar</taxon>
        <taxon>Alveolata</taxon>
        <taxon>Apicomplexa</taxon>
        <taxon>Aconoidasida</taxon>
        <taxon>Piroplasmida</taxon>
        <taxon>Theileriidae</taxon>
        <taxon>Theileria</taxon>
    </lineage>
</organism>
<dbReference type="RefSeq" id="XP_004832345.1">
    <property type="nucleotide sequence ID" value="XM_004832288.1"/>
</dbReference>
<dbReference type="EMBL" id="ACOU01000004">
    <property type="protein sequence ID" value="EKX72893.1"/>
    <property type="molecule type" value="Genomic_DNA"/>
</dbReference>
<evidence type="ECO:0000313" key="2">
    <source>
        <dbReference type="EMBL" id="EKX72893.1"/>
    </source>
</evidence>
<comment type="caution">
    <text evidence="2">The sequence shown here is derived from an EMBL/GenBank/DDBJ whole genome shotgun (WGS) entry which is preliminary data.</text>
</comment>
<reference evidence="2 3" key="1">
    <citation type="journal article" date="2012" name="BMC Genomics">
        <title>Comparative genomic analysis and phylogenetic position of Theileria equi.</title>
        <authorList>
            <person name="Kappmeyer L.S."/>
            <person name="Thiagarajan M."/>
            <person name="Herndon D.R."/>
            <person name="Ramsay J.D."/>
            <person name="Caler E."/>
            <person name="Djikeng A."/>
            <person name="Gillespie J.J."/>
            <person name="Lau A.O."/>
            <person name="Roalson E.H."/>
            <person name="Silva J.C."/>
            <person name="Silva M.G."/>
            <person name="Suarez C.E."/>
            <person name="Ueti M.W."/>
            <person name="Nene V.M."/>
            <person name="Mealey R.H."/>
            <person name="Knowles D.P."/>
            <person name="Brayton K.A."/>
        </authorList>
    </citation>
    <scope>NUCLEOTIDE SEQUENCE [LARGE SCALE GENOMIC DNA]</scope>
    <source>
        <strain evidence="2 3">WA</strain>
    </source>
</reference>
<evidence type="ECO:0000313" key="3">
    <source>
        <dbReference type="Proteomes" id="UP000031512"/>
    </source>
</evidence>
<dbReference type="VEuPathDB" id="PiroplasmaDB:BEWA_014520"/>